<proteinExistence type="predicted"/>
<name>A0AAV4CX34_9GAST</name>
<reference evidence="4 5" key="1">
    <citation type="journal article" date="2021" name="Elife">
        <title>Chloroplast acquisition without the gene transfer in kleptoplastic sea slugs, Plakobranchus ocellatus.</title>
        <authorList>
            <person name="Maeda T."/>
            <person name="Takahashi S."/>
            <person name="Yoshida T."/>
            <person name="Shimamura S."/>
            <person name="Takaki Y."/>
            <person name="Nagai Y."/>
            <person name="Toyoda A."/>
            <person name="Suzuki Y."/>
            <person name="Arimoto A."/>
            <person name="Ishii H."/>
            <person name="Satoh N."/>
            <person name="Nishiyama T."/>
            <person name="Hasebe M."/>
            <person name="Maruyama T."/>
            <person name="Minagawa J."/>
            <person name="Obokata J."/>
            <person name="Shigenobu S."/>
        </authorList>
    </citation>
    <scope>NUCLEOTIDE SEQUENCE [LARGE SCALE GENOMIC DNA]</scope>
</reference>
<sequence>MLCVWMALTVPPSATGSFLQKFKPVMPRTPIMIDPGYSPTMPAARNEPTVPTVPPIKPLTRSANPDLAATNTNPTATATSHRIFNTSTAAPLSKPRICVKPLDFQLGDKARPGIWKIEVNLDNEVKKIQQFTVKEYDPKRFEMVITTQPYILASDKTIVGTVCSRYLSGDPVSRYLSLALCWAHRGLFYTKSPYYVIYAQIDGCYTFRVDTANMKKTWKSSNTLLVEARIKESKNSLVLSQSHTGPEENQWPLKIKLDDNTNGFLKPGLPYHGKVIVTKLDGTPVSGETIVVRANSMDDRHIFSRTFTTDKSGEVVFVLCGGLTEITTIKIEAQTTRFKIPDSTNEDWLWKHRGTFTSSRSHVRYVRHWFSPSLSYVQLTKTDSPFSCGQRPSLTVLYTTREGSKVQFQYQPPRSDKTSQPQSSQALPQISSSTTATLATDTEPSPVGVLSLRRPS</sequence>
<feature type="domain" description="Macroglobulin" evidence="3">
    <location>
        <begin position="140"/>
        <end position="216"/>
    </location>
</feature>
<dbReference type="Gene3D" id="2.60.40.10">
    <property type="entry name" value="Immunoglobulins"/>
    <property type="match status" value="1"/>
</dbReference>
<evidence type="ECO:0000313" key="4">
    <source>
        <dbReference type="EMBL" id="GFO36286.1"/>
    </source>
</evidence>
<protein>
    <submittedName>
        <fullName evidence="4">Alpha-2-macroglobulin-like protein</fullName>
    </submittedName>
</protein>
<dbReference type="Proteomes" id="UP000735302">
    <property type="component" value="Unassembled WGS sequence"/>
</dbReference>
<dbReference type="InterPro" id="IPR041555">
    <property type="entry name" value="MG3"/>
</dbReference>
<feature type="compositionally biased region" description="Low complexity" evidence="1">
    <location>
        <begin position="431"/>
        <end position="442"/>
    </location>
</feature>
<dbReference type="PANTHER" id="PTHR11412:SF171">
    <property type="entry name" value="PREGNANCY ZONE PROTEIN-LIKE PROTEIN"/>
    <property type="match status" value="1"/>
</dbReference>
<feature type="compositionally biased region" description="Polar residues" evidence="1">
    <location>
        <begin position="409"/>
        <end position="430"/>
    </location>
</feature>
<evidence type="ECO:0000256" key="1">
    <source>
        <dbReference type="SAM" id="MobiDB-lite"/>
    </source>
</evidence>
<keyword evidence="5" id="KW-1185">Reference proteome</keyword>
<comment type="caution">
    <text evidence="4">The sequence shown here is derived from an EMBL/GenBank/DDBJ whole genome shotgun (WGS) entry which is preliminary data.</text>
</comment>
<dbReference type="Pfam" id="PF17791">
    <property type="entry name" value="MG3"/>
    <property type="match status" value="1"/>
</dbReference>
<dbReference type="InterPro" id="IPR013783">
    <property type="entry name" value="Ig-like_fold"/>
</dbReference>
<organism evidence="4 5">
    <name type="scientific">Plakobranchus ocellatus</name>
    <dbReference type="NCBI Taxonomy" id="259542"/>
    <lineage>
        <taxon>Eukaryota</taxon>
        <taxon>Metazoa</taxon>
        <taxon>Spiralia</taxon>
        <taxon>Lophotrochozoa</taxon>
        <taxon>Mollusca</taxon>
        <taxon>Gastropoda</taxon>
        <taxon>Heterobranchia</taxon>
        <taxon>Euthyneura</taxon>
        <taxon>Panpulmonata</taxon>
        <taxon>Sacoglossa</taxon>
        <taxon>Placobranchoidea</taxon>
        <taxon>Plakobranchidae</taxon>
        <taxon>Plakobranchus</taxon>
    </lineage>
</organism>
<gene>
    <name evidence="4" type="ORF">PoB_006279100</name>
</gene>
<evidence type="ECO:0000313" key="5">
    <source>
        <dbReference type="Proteomes" id="UP000735302"/>
    </source>
</evidence>
<dbReference type="InterPro" id="IPR040839">
    <property type="entry name" value="MG4"/>
</dbReference>
<evidence type="ECO:0000259" key="3">
    <source>
        <dbReference type="Pfam" id="PF17791"/>
    </source>
</evidence>
<dbReference type="EMBL" id="BLXT01007044">
    <property type="protein sequence ID" value="GFO36286.1"/>
    <property type="molecule type" value="Genomic_DNA"/>
</dbReference>
<accession>A0AAV4CX34</accession>
<dbReference type="InterPro" id="IPR050473">
    <property type="entry name" value="A2M/Complement_sys"/>
</dbReference>
<feature type="region of interest" description="Disordered" evidence="1">
    <location>
        <begin position="409"/>
        <end position="456"/>
    </location>
</feature>
<feature type="domain" description="Macroglobulin" evidence="2">
    <location>
        <begin position="260"/>
        <end position="342"/>
    </location>
</feature>
<dbReference type="PANTHER" id="PTHR11412">
    <property type="entry name" value="MACROGLOBULIN / COMPLEMENT"/>
    <property type="match status" value="1"/>
</dbReference>
<dbReference type="Pfam" id="PF17789">
    <property type="entry name" value="MG4"/>
    <property type="match status" value="1"/>
</dbReference>
<evidence type="ECO:0000259" key="2">
    <source>
        <dbReference type="Pfam" id="PF17789"/>
    </source>
</evidence>
<dbReference type="AlphaFoldDB" id="A0AAV4CX34"/>